<evidence type="ECO:0000259" key="3">
    <source>
        <dbReference type="PROSITE" id="PS50158"/>
    </source>
</evidence>
<keyword evidence="1" id="KW-0862">Zinc</keyword>
<dbReference type="Proteomes" id="UP000054988">
    <property type="component" value="Unassembled WGS sequence"/>
</dbReference>
<dbReference type="GO" id="GO:0008270">
    <property type="term" value="F:zinc ion binding"/>
    <property type="evidence" value="ECO:0007669"/>
    <property type="project" value="UniProtKB-KW"/>
</dbReference>
<dbReference type="PROSITE" id="PS50158">
    <property type="entry name" value="ZF_CCHC"/>
    <property type="match status" value="1"/>
</dbReference>
<proteinExistence type="predicted"/>
<dbReference type="EMBL" id="LATX01001347">
    <property type="protein sequence ID" value="KTB42327.1"/>
    <property type="molecule type" value="Genomic_DNA"/>
</dbReference>
<accession>A0A0W0G169</accession>
<feature type="domain" description="CCHC-type" evidence="3">
    <location>
        <begin position="279"/>
        <end position="295"/>
    </location>
</feature>
<dbReference type="PANTHER" id="PTHR15503:SF22">
    <property type="entry name" value="TRANSPOSON TY3-I GAG POLYPROTEIN"/>
    <property type="match status" value="1"/>
</dbReference>
<name>A0A0W0G169_MONRR</name>
<evidence type="ECO:0000313" key="4">
    <source>
        <dbReference type="EMBL" id="KTB42327.1"/>
    </source>
</evidence>
<comment type="caution">
    <text evidence="4">The sequence shown here is derived from an EMBL/GenBank/DDBJ whole genome shotgun (WGS) entry which is preliminary data.</text>
</comment>
<sequence>MEQLKTSSQPPPSSPLAPPPVPPSGPATTAISDPAVRKPPKLAPPPEFDGDHTKGRAFITACQLYIQAHGGFQSDTQKIMWVFSYMTKRDAAAWATMRTEQIIGSNSDWGTWDGFLTEFHMHFSVLDALALARSCLNTNAYFMKNCTLDEYTDEFMRLIYELGYADDLVKVEQFCVGLKPSIATCIGTSHPCPADDDFNGWVEHACILYKNDVETAAFHSRVAALKSTIPSRSTALPCTSSSFSTTTPPSPPTSKPLPMGIPMDVDAAKHAKTSQPVAKCYCCGSTSHLVCDCPQCFDIHFMSQDEVQEYWQQQAFVQNEVELHATQADEEVENNIEQSFGTSSE</sequence>
<evidence type="ECO:0000313" key="5">
    <source>
        <dbReference type="Proteomes" id="UP000054988"/>
    </source>
</evidence>
<reference evidence="4 5" key="1">
    <citation type="submission" date="2015-12" db="EMBL/GenBank/DDBJ databases">
        <title>Draft genome sequence of Moniliophthora roreri, the causal agent of frosty pod rot of cacao.</title>
        <authorList>
            <person name="Aime M.C."/>
            <person name="Diaz-Valderrama J.R."/>
            <person name="Kijpornyongpan T."/>
            <person name="Phillips-Mora W."/>
        </authorList>
    </citation>
    <scope>NUCLEOTIDE SEQUENCE [LARGE SCALE GENOMIC DNA]</scope>
    <source>
        <strain evidence="4 5">MCA 2952</strain>
    </source>
</reference>
<feature type="region of interest" description="Disordered" evidence="2">
    <location>
        <begin position="232"/>
        <end position="257"/>
    </location>
</feature>
<dbReference type="AlphaFoldDB" id="A0A0W0G169"/>
<keyword evidence="1" id="KW-0479">Metal-binding</keyword>
<dbReference type="PANTHER" id="PTHR15503">
    <property type="entry name" value="LDOC1 RELATED"/>
    <property type="match status" value="1"/>
</dbReference>
<dbReference type="InterPro" id="IPR032567">
    <property type="entry name" value="RTL1-rel"/>
</dbReference>
<keyword evidence="1" id="KW-0863">Zinc-finger</keyword>
<feature type="region of interest" description="Disordered" evidence="2">
    <location>
        <begin position="1"/>
        <end position="50"/>
    </location>
</feature>
<evidence type="ECO:0000256" key="1">
    <source>
        <dbReference type="PROSITE-ProRule" id="PRU00047"/>
    </source>
</evidence>
<dbReference type="InterPro" id="IPR001878">
    <property type="entry name" value="Znf_CCHC"/>
</dbReference>
<protein>
    <submittedName>
        <fullName evidence="4">Putative Gag protein</fullName>
    </submittedName>
</protein>
<organism evidence="4 5">
    <name type="scientific">Moniliophthora roreri</name>
    <name type="common">Frosty pod rot fungus</name>
    <name type="synonym">Monilia roreri</name>
    <dbReference type="NCBI Taxonomy" id="221103"/>
    <lineage>
        <taxon>Eukaryota</taxon>
        <taxon>Fungi</taxon>
        <taxon>Dikarya</taxon>
        <taxon>Basidiomycota</taxon>
        <taxon>Agaricomycotina</taxon>
        <taxon>Agaricomycetes</taxon>
        <taxon>Agaricomycetidae</taxon>
        <taxon>Agaricales</taxon>
        <taxon>Marasmiineae</taxon>
        <taxon>Marasmiaceae</taxon>
        <taxon>Moniliophthora</taxon>
    </lineage>
</organism>
<evidence type="ECO:0000256" key="2">
    <source>
        <dbReference type="SAM" id="MobiDB-lite"/>
    </source>
</evidence>
<gene>
    <name evidence="4" type="ORF">WG66_5097</name>
</gene>
<dbReference type="GO" id="GO:0003676">
    <property type="term" value="F:nucleic acid binding"/>
    <property type="evidence" value="ECO:0007669"/>
    <property type="project" value="InterPro"/>
</dbReference>
<feature type="compositionally biased region" description="Low complexity" evidence="2">
    <location>
        <begin position="237"/>
        <end position="247"/>
    </location>
</feature>
<feature type="compositionally biased region" description="Pro residues" evidence="2">
    <location>
        <begin position="9"/>
        <end position="25"/>
    </location>
</feature>